<dbReference type="Gene3D" id="3.90.1070.10">
    <property type="match status" value="1"/>
</dbReference>
<dbReference type="InterPro" id="IPR036412">
    <property type="entry name" value="HAD-like_sf"/>
</dbReference>
<dbReference type="PANTHER" id="PTHR10000">
    <property type="entry name" value="PHOSPHOSERINE PHOSPHATASE"/>
    <property type="match status" value="1"/>
</dbReference>
<dbReference type="SUPFAM" id="SSF56784">
    <property type="entry name" value="HAD-like"/>
    <property type="match status" value="1"/>
</dbReference>
<feature type="non-terminal residue" evidence="1">
    <location>
        <position position="1"/>
    </location>
</feature>
<organism evidence="1 2">
    <name type="scientific">Candidatus Shapirobacteria bacterium CG07_land_8_20_14_0_80_39_18</name>
    <dbReference type="NCBI Taxonomy" id="1974882"/>
    <lineage>
        <taxon>Bacteria</taxon>
        <taxon>Candidatus Shapironibacteriota</taxon>
    </lineage>
</organism>
<dbReference type="GO" id="GO:0016791">
    <property type="term" value="F:phosphatase activity"/>
    <property type="evidence" value="ECO:0007669"/>
    <property type="project" value="TreeGrafter"/>
</dbReference>
<dbReference type="Gene3D" id="3.40.50.1000">
    <property type="entry name" value="HAD superfamily/HAD-like"/>
    <property type="match status" value="1"/>
</dbReference>
<dbReference type="Proteomes" id="UP000229502">
    <property type="component" value="Unassembled WGS sequence"/>
</dbReference>
<proteinExistence type="predicted"/>
<dbReference type="PANTHER" id="PTHR10000:SF8">
    <property type="entry name" value="HAD SUPERFAMILY HYDROLASE-LIKE, TYPE 3"/>
    <property type="match status" value="1"/>
</dbReference>
<sequence length="231" mass="26458">VEKGTEIEETEATLSVKTHTLSPEMLQKLQNLKKIFHINFSSGRSLLYLDRMYGKVLWDHASLQGENGIFTLIDGRVIQHEFFSPEDLELINGMKTEIRDLSKKEKKIRGFEPKQFLITVHCWDEVPLIEQIVKKYDKENRYYCWWNGEAYDISLKTLNKGVGLKHLCDYLNIDISQTIAIGNGPNDKDMVNAAGIGVTTDPKWLESDFQTTGELHLGGEELVNKLLELKS</sequence>
<accession>A0A2M6YS76</accession>
<dbReference type="Pfam" id="PF08282">
    <property type="entry name" value="Hydrolase_3"/>
    <property type="match status" value="1"/>
</dbReference>
<dbReference type="InterPro" id="IPR023214">
    <property type="entry name" value="HAD_sf"/>
</dbReference>
<name>A0A2M6YS76_9BACT</name>
<comment type="caution">
    <text evidence="1">The sequence shown here is derived from an EMBL/GenBank/DDBJ whole genome shotgun (WGS) entry which is preliminary data.</text>
</comment>
<gene>
    <name evidence="1" type="ORF">COT03_00095</name>
</gene>
<evidence type="ECO:0008006" key="3">
    <source>
        <dbReference type="Google" id="ProtNLM"/>
    </source>
</evidence>
<protein>
    <recommendedName>
        <fullName evidence="3">HAD family hydrolase</fullName>
    </recommendedName>
</protein>
<dbReference type="AlphaFoldDB" id="A0A2M6YS76"/>
<evidence type="ECO:0000313" key="1">
    <source>
        <dbReference type="EMBL" id="PIU36339.1"/>
    </source>
</evidence>
<dbReference type="EMBL" id="PEWZ01000008">
    <property type="protein sequence ID" value="PIU36339.1"/>
    <property type="molecule type" value="Genomic_DNA"/>
</dbReference>
<evidence type="ECO:0000313" key="2">
    <source>
        <dbReference type="Proteomes" id="UP000229502"/>
    </source>
</evidence>
<reference evidence="2" key="1">
    <citation type="submission" date="2017-09" db="EMBL/GenBank/DDBJ databases">
        <title>Depth-based differentiation of microbial function through sediment-hosted aquifers and enrichment of novel symbionts in the deep terrestrial subsurface.</title>
        <authorList>
            <person name="Probst A.J."/>
            <person name="Ladd B."/>
            <person name="Jarett J.K."/>
            <person name="Geller-Mcgrath D.E."/>
            <person name="Sieber C.M.K."/>
            <person name="Emerson J.B."/>
            <person name="Anantharaman K."/>
            <person name="Thomas B.C."/>
            <person name="Malmstrom R."/>
            <person name="Stieglmeier M."/>
            <person name="Klingl A."/>
            <person name="Woyke T."/>
            <person name="Ryan C.M."/>
            <person name="Banfield J.F."/>
        </authorList>
    </citation>
    <scope>NUCLEOTIDE SEQUENCE [LARGE SCALE GENOMIC DNA]</scope>
</reference>
<dbReference type="GO" id="GO:0000287">
    <property type="term" value="F:magnesium ion binding"/>
    <property type="evidence" value="ECO:0007669"/>
    <property type="project" value="TreeGrafter"/>
</dbReference>
<dbReference type="GO" id="GO:0005829">
    <property type="term" value="C:cytosol"/>
    <property type="evidence" value="ECO:0007669"/>
    <property type="project" value="TreeGrafter"/>
</dbReference>